<keyword evidence="2" id="KW-0732">Signal</keyword>
<feature type="region of interest" description="Disordered" evidence="1">
    <location>
        <begin position="290"/>
        <end position="413"/>
    </location>
</feature>
<dbReference type="PANTHER" id="PTHR46563">
    <property type="entry name" value="RING-TYPE DOMAIN-CONTAINING PROTEIN"/>
    <property type="match status" value="1"/>
</dbReference>
<dbReference type="VEuPathDB" id="CryptoDB:Chro.60142"/>
<organism evidence="3">
    <name type="scientific">Cryptosporidium hominis</name>
    <dbReference type="NCBI Taxonomy" id="237895"/>
    <lineage>
        <taxon>Eukaryota</taxon>
        <taxon>Sar</taxon>
        <taxon>Alveolata</taxon>
        <taxon>Apicomplexa</taxon>
        <taxon>Conoidasida</taxon>
        <taxon>Coccidia</taxon>
        <taxon>Eucoccidiorida</taxon>
        <taxon>Eimeriorina</taxon>
        <taxon>Cryptosporidiidae</taxon>
        <taxon>Cryptosporidium</taxon>
    </lineage>
</organism>
<evidence type="ECO:0000313" key="4">
    <source>
        <dbReference type="EMBL" id="PPS97464.1"/>
    </source>
</evidence>
<reference evidence="4 5" key="1">
    <citation type="submission" date="2014-11" db="EMBL/GenBank/DDBJ databases">
        <title>Comparative genomic analysis of Cryptosporidium hominis reveals occurrence of genetic recombination in virulent subtypes.</title>
        <authorList>
            <person name="Guo Y."/>
            <person name="Tang K."/>
            <person name="Frace M."/>
            <person name="Li N."/>
            <person name="Roellig D.M."/>
            <person name="Sammons S."/>
            <person name="Knipe K."/>
            <person name="Rowe L."/>
            <person name="Feng Y."/>
            <person name="Xiao L."/>
        </authorList>
    </citation>
    <scope>NUCLEOTIDE SEQUENCE [LARGE SCALE GENOMIC DNA]</scope>
    <source>
        <strain evidence="4">30976</strain>
    </source>
</reference>
<feature type="signal peptide" evidence="2">
    <location>
        <begin position="1"/>
        <end position="21"/>
    </location>
</feature>
<gene>
    <name evidence="3" type="ORF">CHUDEA6_1100</name>
    <name evidence="4" type="ORF">GY17_00000110</name>
</gene>
<dbReference type="VEuPathDB" id="CryptoDB:CHUDEA6_1100"/>
<dbReference type="AlphaFoldDB" id="A0A0S4TGF6"/>
<reference evidence="3" key="2">
    <citation type="submission" date="2015-08" db="EMBL/GenBank/DDBJ databases">
        <authorList>
            <person name="Babu N.S."/>
            <person name="Beckwith C.J."/>
            <person name="Beseler K.G."/>
            <person name="Brison A."/>
            <person name="Carone J.V."/>
            <person name="Caskin T.P."/>
            <person name="Diamond M."/>
            <person name="Durham M.E."/>
            <person name="Foxe J.M."/>
            <person name="Go M."/>
            <person name="Henderson B.A."/>
            <person name="Jones I.B."/>
            <person name="McGettigan J.A."/>
            <person name="Micheletti S.J."/>
            <person name="Nasrallah M.E."/>
            <person name="Ortiz D."/>
            <person name="Piller C.R."/>
            <person name="Privatt S.R."/>
            <person name="Schneider S.L."/>
            <person name="Sharp S."/>
            <person name="Smith T.C."/>
            <person name="Stanton J.D."/>
            <person name="Ullery H.E."/>
            <person name="Wilson R.J."/>
            <person name="Serrano M.G."/>
            <person name="Buck G."/>
            <person name="Lee V."/>
            <person name="Wang Y."/>
            <person name="Carvalho R."/>
            <person name="Voegtly L."/>
            <person name="Shi R."/>
            <person name="Duckworth R."/>
            <person name="Johnson A."/>
            <person name="Loviza R."/>
            <person name="Walstead R."/>
            <person name="Shah Z."/>
            <person name="Kiflezghi M."/>
            <person name="Wade K."/>
            <person name="Ball S.L."/>
            <person name="Bradley K.W."/>
            <person name="Asai D.J."/>
            <person name="Bowman C.A."/>
            <person name="Russell D.A."/>
            <person name="Pope W.H."/>
            <person name="Jacobs-Sera D."/>
            <person name="Hendrix R.W."/>
            <person name="Hatfull G.F."/>
        </authorList>
    </citation>
    <scope>NUCLEOTIDE SEQUENCE [LARGE SCALE GENOMIC DNA]</scope>
</reference>
<protein>
    <recommendedName>
        <fullName evidence="6">Peptidase M23 domain-containing protein</fullName>
    </recommendedName>
</protein>
<dbReference type="PANTHER" id="PTHR46563:SF4">
    <property type="entry name" value="ASPARTYL_ASPARAGINYL BETA-HYDROXYLASE ISOFORM X1"/>
    <property type="match status" value="1"/>
</dbReference>
<feature type="compositionally biased region" description="Acidic residues" evidence="1">
    <location>
        <begin position="368"/>
        <end position="380"/>
    </location>
</feature>
<evidence type="ECO:0008006" key="6">
    <source>
        <dbReference type="Google" id="ProtNLM"/>
    </source>
</evidence>
<evidence type="ECO:0000256" key="1">
    <source>
        <dbReference type="SAM" id="MobiDB-lite"/>
    </source>
</evidence>
<proteinExistence type="predicted"/>
<accession>A0A0S4TGF6</accession>
<evidence type="ECO:0000313" key="3">
    <source>
        <dbReference type="EMBL" id="CUV06536.1"/>
    </source>
</evidence>
<name>A0A0S4TGF6_CRYHO</name>
<dbReference type="VEuPathDB" id="CryptoDB:ChTU502y2012_406g0290"/>
<dbReference type="Proteomes" id="UP000199752">
    <property type="component" value="Chromosome 6"/>
</dbReference>
<keyword evidence="5" id="KW-1185">Reference proteome</keyword>
<reference evidence="4 5" key="3">
    <citation type="submission" date="2017-10" db="EMBL/GenBank/DDBJ databases">
        <title>Consistent, comparative and evidence-based genome annotation and re-annotation for the closely-related species, Cryptosporidium parvum, C. hominis and C. tyzzeri.</title>
        <authorList>
            <person name="Baptista R.P."/>
            <person name="Li Y."/>
            <person name="Sateriale A."/>
            <person name="Striepen B."/>
            <person name="Kissinger J.C."/>
        </authorList>
    </citation>
    <scope>NUCLEOTIDE SEQUENCE [LARGE SCALE GENOMIC DNA]</scope>
    <source>
        <strain evidence="4">30976</strain>
    </source>
</reference>
<dbReference type="EMBL" id="LN877952">
    <property type="protein sequence ID" value="CUV06536.1"/>
    <property type="molecule type" value="Genomic_DNA"/>
</dbReference>
<dbReference type="VEuPathDB" id="CryptoDB:GY17_00000110"/>
<dbReference type="Proteomes" id="UP001429100">
    <property type="component" value="Unassembled WGS sequence"/>
</dbReference>
<feature type="compositionally biased region" description="Basic and acidic residues" evidence="1">
    <location>
        <begin position="399"/>
        <end position="413"/>
    </location>
</feature>
<dbReference type="EMBL" id="JTAI01000007">
    <property type="protein sequence ID" value="PPS97464.1"/>
    <property type="molecule type" value="Genomic_DNA"/>
</dbReference>
<evidence type="ECO:0000313" key="5">
    <source>
        <dbReference type="Proteomes" id="UP001429100"/>
    </source>
</evidence>
<feature type="compositionally biased region" description="Polar residues" evidence="1">
    <location>
        <begin position="337"/>
        <end position="347"/>
    </location>
</feature>
<sequence>MSKILCNVLLLLFIFFSYCMCGDMISAIIESASSDLQNAPTVRKDVELDIKNSKPKNFKQGNKRWFKAKKDLMKFTPQKGIELGKKIARNASIGVIWIYEPGLLLAEELVSPCFGIISYYPNMQITVMKGERFLGIICDARDYKPINTDRFKWYVAIGNDLSFTARYYVKEGVYIKEGQELGHLSRPARSVGRVAIKSRARCSGIIVLCKTGPLETGEEFLRISCDAATGTADVNNSLVDKSHTSLLDQSDMGKSIPKLRGLAQISPEEANYDGKQFKLPQIMNSAEESNIIGDDDGKSESEDEEEFGDNKNTRNIQSTKKEEKIKIPLDSSDTLDESTPSSNSELNIINKAIQPPPEAKKGKNFFDFEFEEEDDGVNDETEYKKVIQELGNNEEDEKNSEKEKLEKEKLEKEKLEKERLERERIEKERLEKERLEKEKIEKEILEKERLEKERLEKERLVKADAKKKEVDVSSSIPGSTDYHVILQTHRNANENFKKQPEKKVEKKHNKIDSVKTGNVIDLDGLSSSIVSEAEISTLD</sequence>
<evidence type="ECO:0000256" key="2">
    <source>
        <dbReference type="SAM" id="SignalP"/>
    </source>
</evidence>
<feature type="chain" id="PRO_5006627723" description="Peptidase M23 domain-containing protein" evidence="2">
    <location>
        <begin position="22"/>
        <end position="539"/>
    </location>
</feature>